<dbReference type="InterPro" id="IPR050160">
    <property type="entry name" value="MHC/Immunoglobulin"/>
</dbReference>
<keyword evidence="9" id="KW-0491">MHC II</keyword>
<keyword evidence="8" id="KW-0325">Glycoprotein</keyword>
<keyword evidence="6 10" id="KW-0472">Membrane</keyword>
<dbReference type="GO" id="GO:0002250">
    <property type="term" value="P:adaptive immune response"/>
    <property type="evidence" value="ECO:0007669"/>
    <property type="project" value="UniProtKB-KW"/>
</dbReference>
<reference evidence="13" key="1">
    <citation type="submission" date="2004-12" db="EMBL/GenBank/DDBJ databases">
        <title>Characterization of a new MHC class II gene, DAB, in the tammar wallaby (Macropus eugenii).</title>
        <authorList>
            <person name="Browning T.L."/>
            <person name="Baker M.L."/>
            <person name="Miller R.D."/>
            <person name="Eldridge M.D.B."/>
            <person name="Belov K."/>
        </authorList>
    </citation>
    <scope>NUCLEOTIDE SEQUENCE</scope>
</reference>
<dbReference type="InterPro" id="IPR014745">
    <property type="entry name" value="MHC_II_a/b_N"/>
</dbReference>
<evidence type="ECO:0000256" key="3">
    <source>
        <dbReference type="ARBA" id="ARBA00022859"/>
    </source>
</evidence>
<dbReference type="PANTHER" id="PTHR19944:SF99">
    <property type="entry name" value="HLA CLASS II HISTOCOMPATIBILITY ANTIGEN, DRB1 BETA CHAIN"/>
    <property type="match status" value="1"/>
</dbReference>
<dbReference type="GO" id="GO:0002504">
    <property type="term" value="P:antigen processing and presentation of peptide or polysaccharide antigen via MHC class II"/>
    <property type="evidence" value="ECO:0007669"/>
    <property type="project" value="UniProtKB-KW"/>
</dbReference>
<evidence type="ECO:0000256" key="1">
    <source>
        <dbReference type="ARBA" id="ARBA00004479"/>
    </source>
</evidence>
<evidence type="ECO:0000256" key="11">
    <source>
        <dbReference type="SAM" id="SignalP"/>
    </source>
</evidence>
<keyword evidence="4 10" id="KW-1133">Transmembrane helix</keyword>
<evidence type="ECO:0000256" key="6">
    <source>
        <dbReference type="ARBA" id="ARBA00023136"/>
    </source>
</evidence>
<evidence type="ECO:0000313" key="13">
    <source>
        <dbReference type="EMBL" id="AAX54677.1"/>
    </source>
</evidence>
<feature type="domain" description="Ig-like" evidence="12">
    <location>
        <begin position="128"/>
        <end position="216"/>
    </location>
</feature>
<feature type="chain" id="PRO_5004216424" evidence="11">
    <location>
        <begin position="29"/>
        <end position="268"/>
    </location>
</feature>
<dbReference type="InterPro" id="IPR007110">
    <property type="entry name" value="Ig-like_dom"/>
</dbReference>
<dbReference type="InterPro" id="IPR000353">
    <property type="entry name" value="MHC_II_b_N"/>
</dbReference>
<keyword evidence="7" id="KW-1015">Disulfide bond</keyword>
<accession>Q2TK21</accession>
<dbReference type="PROSITE" id="PS00290">
    <property type="entry name" value="IG_MHC"/>
    <property type="match status" value="1"/>
</dbReference>
<dbReference type="FunFam" id="3.10.320.10:FF:000001">
    <property type="entry name" value="HLA class II histocompatibility antigen, DRB1-1 beta chain"/>
    <property type="match status" value="1"/>
</dbReference>
<protein>
    <submittedName>
        <fullName evidence="13">MHC class II antigen beta chain</fullName>
    </submittedName>
</protein>
<dbReference type="PROSITE" id="PS50835">
    <property type="entry name" value="IG_LIKE"/>
    <property type="match status" value="1"/>
</dbReference>
<dbReference type="Gene3D" id="2.60.40.10">
    <property type="entry name" value="Immunoglobulins"/>
    <property type="match status" value="1"/>
</dbReference>
<evidence type="ECO:0000256" key="8">
    <source>
        <dbReference type="ARBA" id="ARBA00023180"/>
    </source>
</evidence>
<feature type="signal peptide" evidence="11">
    <location>
        <begin position="1"/>
        <end position="28"/>
    </location>
</feature>
<keyword evidence="11" id="KW-0732">Signal</keyword>
<keyword evidence="5" id="KW-1064">Adaptive immunity</keyword>
<dbReference type="Gene3D" id="3.10.320.10">
    <property type="entry name" value="Class II Histocompatibility Antigen, M Beta Chain, Chain B, domain 1"/>
    <property type="match status" value="1"/>
</dbReference>
<evidence type="ECO:0000256" key="4">
    <source>
        <dbReference type="ARBA" id="ARBA00022989"/>
    </source>
</evidence>
<evidence type="ECO:0000256" key="2">
    <source>
        <dbReference type="ARBA" id="ARBA00022692"/>
    </source>
</evidence>
<keyword evidence="2 10" id="KW-0812">Transmembrane</keyword>
<dbReference type="Pfam" id="PF07654">
    <property type="entry name" value="C1-set"/>
    <property type="match status" value="1"/>
</dbReference>
<dbReference type="InterPro" id="IPR036179">
    <property type="entry name" value="Ig-like_dom_sf"/>
</dbReference>
<name>Q2TK21_NOTEU</name>
<dbReference type="SMART" id="SM00921">
    <property type="entry name" value="MHC_II_beta"/>
    <property type="match status" value="1"/>
</dbReference>
<gene>
    <name evidence="13" type="primary">Maeu-DAB</name>
</gene>
<dbReference type="InterPro" id="IPR013783">
    <property type="entry name" value="Ig-like_fold"/>
</dbReference>
<evidence type="ECO:0000256" key="7">
    <source>
        <dbReference type="ARBA" id="ARBA00023157"/>
    </source>
</evidence>
<dbReference type="SUPFAM" id="SSF48726">
    <property type="entry name" value="Immunoglobulin"/>
    <property type="match status" value="1"/>
</dbReference>
<evidence type="ECO:0000256" key="5">
    <source>
        <dbReference type="ARBA" id="ARBA00023130"/>
    </source>
</evidence>
<comment type="subcellular location">
    <subcellularLocation>
        <location evidence="1">Membrane</location>
        <topology evidence="1">Single-pass type I membrane protein</topology>
    </subcellularLocation>
</comment>
<dbReference type="InterPro" id="IPR003006">
    <property type="entry name" value="Ig/MHC_CS"/>
</dbReference>
<dbReference type="PANTHER" id="PTHR19944">
    <property type="entry name" value="MHC CLASS II-RELATED"/>
    <property type="match status" value="1"/>
</dbReference>
<sequence length="268" mass="30293">MLFVPLSRGIWTEILAVTLLVLTSQVAAGRHAPKHFLFQTNSECHFVNGTQHVRYMDRYFYNREEFVRFDSDSTVGEYVALTELGRPDAEYWNSQKEILEQKRAQVDNYCRHNYGVFERFLVPRRVEPEVIVYPSKLAPLGHHNLLVCSVTGFYPGDIEVRWFLNGQEETAGVVSTGLVSNGDWTYQILVMLEMTPKHGDVYTCQVEHSSLQKPVILDWKAQSESAQSKILSGVGGLVLGLIFFGVGLIVHKRSQKGNRGSQPTGLLS</sequence>
<proteinExistence type="evidence at transcript level"/>
<organism evidence="13">
    <name type="scientific">Notamacropus eugenii</name>
    <name type="common">Tammar wallaby</name>
    <name type="synonym">Macropus eugenii</name>
    <dbReference type="NCBI Taxonomy" id="9315"/>
    <lineage>
        <taxon>Eukaryota</taxon>
        <taxon>Metazoa</taxon>
        <taxon>Chordata</taxon>
        <taxon>Craniata</taxon>
        <taxon>Vertebrata</taxon>
        <taxon>Euteleostomi</taxon>
        <taxon>Mammalia</taxon>
        <taxon>Metatheria</taxon>
        <taxon>Diprotodontia</taxon>
        <taxon>Macropodidae</taxon>
        <taxon>Notamacropus</taxon>
    </lineage>
</organism>
<dbReference type="AlphaFoldDB" id="Q2TK21"/>
<evidence type="ECO:0000256" key="10">
    <source>
        <dbReference type="SAM" id="Phobius"/>
    </source>
</evidence>
<dbReference type="EMBL" id="AY856414">
    <property type="protein sequence ID" value="AAX54677.1"/>
    <property type="molecule type" value="mRNA"/>
</dbReference>
<dbReference type="SMART" id="SM00407">
    <property type="entry name" value="IGc1"/>
    <property type="match status" value="1"/>
</dbReference>
<dbReference type="InterPro" id="IPR003597">
    <property type="entry name" value="Ig_C1-set"/>
</dbReference>
<dbReference type="Pfam" id="PF00969">
    <property type="entry name" value="MHC_II_beta"/>
    <property type="match status" value="1"/>
</dbReference>
<evidence type="ECO:0000256" key="9">
    <source>
        <dbReference type="ARBA" id="ARBA00023182"/>
    </source>
</evidence>
<evidence type="ECO:0000259" key="12">
    <source>
        <dbReference type="PROSITE" id="PS50835"/>
    </source>
</evidence>
<keyword evidence="3" id="KW-0391">Immunity</keyword>
<dbReference type="InterPro" id="IPR011162">
    <property type="entry name" value="MHC_I/II-like_Ag-recog"/>
</dbReference>
<dbReference type="GO" id="GO:0042613">
    <property type="term" value="C:MHC class II protein complex"/>
    <property type="evidence" value="ECO:0007669"/>
    <property type="project" value="UniProtKB-KW"/>
</dbReference>
<dbReference type="SUPFAM" id="SSF54452">
    <property type="entry name" value="MHC antigen-recognition domain"/>
    <property type="match status" value="1"/>
</dbReference>
<dbReference type="FunFam" id="2.60.40.10:FF:000116">
    <property type="entry name" value="HLA class II histocompatibility antigen, DRB1-1 beta chain"/>
    <property type="match status" value="1"/>
</dbReference>
<feature type="transmembrane region" description="Helical" evidence="10">
    <location>
        <begin position="230"/>
        <end position="250"/>
    </location>
</feature>